<accession>A0A1P8WGV6</accession>
<sequence>MSFADHWSVLPSLYCGEVLKLMSDPLLAIRNNHAAFFSDLPIVSAGDLSMYVHTSDISKIALANSGYSPSTGRRTLSFFVGVTSVGTLPLRSWTELPGI</sequence>
<reference evidence="1 2" key="1">
    <citation type="journal article" date="2016" name="Front. Microbiol.">
        <title>Fuerstia marisgermanicae gen. nov., sp. nov., an Unusual Member of the Phylum Planctomycetes from the German Wadden Sea.</title>
        <authorList>
            <person name="Kohn T."/>
            <person name="Heuer A."/>
            <person name="Jogler M."/>
            <person name="Vollmers J."/>
            <person name="Boedeker C."/>
            <person name="Bunk B."/>
            <person name="Rast P."/>
            <person name="Borchert D."/>
            <person name="Glockner I."/>
            <person name="Freese H.M."/>
            <person name="Klenk H.P."/>
            <person name="Overmann J."/>
            <person name="Kaster A.K."/>
            <person name="Rohde M."/>
            <person name="Wiegand S."/>
            <person name="Jogler C."/>
        </authorList>
    </citation>
    <scope>NUCLEOTIDE SEQUENCE [LARGE SCALE GENOMIC DNA]</scope>
    <source>
        <strain evidence="1 2">NH11</strain>
    </source>
</reference>
<evidence type="ECO:0000313" key="1">
    <source>
        <dbReference type="EMBL" id="APZ93270.1"/>
    </source>
</evidence>
<dbReference type="EMBL" id="CP017641">
    <property type="protein sequence ID" value="APZ93270.1"/>
    <property type="molecule type" value="Genomic_DNA"/>
</dbReference>
<organism evidence="1 2">
    <name type="scientific">Fuerstiella marisgermanici</name>
    <dbReference type="NCBI Taxonomy" id="1891926"/>
    <lineage>
        <taxon>Bacteria</taxon>
        <taxon>Pseudomonadati</taxon>
        <taxon>Planctomycetota</taxon>
        <taxon>Planctomycetia</taxon>
        <taxon>Planctomycetales</taxon>
        <taxon>Planctomycetaceae</taxon>
        <taxon>Fuerstiella</taxon>
    </lineage>
</organism>
<keyword evidence="2" id="KW-1185">Reference proteome</keyword>
<evidence type="ECO:0000313" key="2">
    <source>
        <dbReference type="Proteomes" id="UP000187735"/>
    </source>
</evidence>
<protein>
    <submittedName>
        <fullName evidence="1">Uncharacterized protein</fullName>
    </submittedName>
</protein>
<dbReference type="AlphaFoldDB" id="A0A1P8WGV6"/>
<dbReference type="Proteomes" id="UP000187735">
    <property type="component" value="Chromosome"/>
</dbReference>
<name>A0A1P8WGV6_9PLAN</name>
<proteinExistence type="predicted"/>
<gene>
    <name evidence="1" type="ORF">Fuma_02887</name>
</gene>
<dbReference type="KEGG" id="fmr:Fuma_02887"/>